<protein>
    <submittedName>
        <fullName evidence="2">DNA-binding protein</fullName>
    </submittedName>
</protein>
<name>A0AAU8AS84_9RHOB</name>
<dbReference type="Gene3D" id="1.10.150.110">
    <property type="entry name" value="DNA polymerase beta, N-terminal domain-like"/>
    <property type="match status" value="1"/>
</dbReference>
<dbReference type="AlphaFoldDB" id="A0AAU8AS84"/>
<dbReference type="InterPro" id="IPR027421">
    <property type="entry name" value="DNA_pol_lamdba_lyase_dom_sf"/>
</dbReference>
<dbReference type="Pfam" id="PF14716">
    <property type="entry name" value="HHH_8"/>
    <property type="match status" value="1"/>
</dbReference>
<geneLocation type="plasmid" evidence="2">
    <name>unnamed3</name>
</geneLocation>
<dbReference type="SUPFAM" id="SSF47802">
    <property type="entry name" value="DNA polymerase beta, N-terminal domain-like"/>
    <property type="match status" value="1"/>
</dbReference>
<sequence length="291" mass="32190">MPEDPTRENRRIALKLRDYADLLEAQGEDGFRVRAYRRAADEAETLDVPLREVFEHGGLAALIALPGIGRGIAAGIAEMLQTGRWSQLDRLRQGAMPETLFRSLPGVGEVLAAKFAEALGAHSLEDLETALHDPGVRLDGLGPRRRAAILAALSERLQAMRRGRDRQAPGAEPPVSLLLDADALYREKAAAGQLRRIRPRRFNPRGEAWLPVMHLRRGDWHLTALFSNTARAHELGRTRDWVALFFHEGDGPEMQRTVVTETRGPLAGKRVVRGREADCATHYGERAAAAT</sequence>
<gene>
    <name evidence="2" type="ORF">PVT71_26270</name>
</gene>
<keyword evidence="2" id="KW-0238">DNA-binding</keyword>
<dbReference type="RefSeq" id="WP_353476426.1">
    <property type="nucleotide sequence ID" value="NZ_CP123388.1"/>
</dbReference>
<feature type="domain" description="Crossover junction endonuclease MUS81-like HHH" evidence="1">
    <location>
        <begin position="8"/>
        <end position="84"/>
    </location>
</feature>
<evidence type="ECO:0000259" key="1">
    <source>
        <dbReference type="Pfam" id="PF14716"/>
    </source>
</evidence>
<accession>A0AAU8AS84</accession>
<dbReference type="Gene3D" id="1.10.150.20">
    <property type="entry name" value="5' to 3' exonuclease, C-terminal subdomain"/>
    <property type="match status" value="1"/>
</dbReference>
<dbReference type="PANTHER" id="PTHR11276">
    <property type="entry name" value="DNA POLYMERASE TYPE-X FAMILY MEMBER"/>
    <property type="match status" value="1"/>
</dbReference>
<evidence type="ECO:0000313" key="2">
    <source>
        <dbReference type="EMBL" id="XCC97537.1"/>
    </source>
</evidence>
<dbReference type="GO" id="GO:0003677">
    <property type="term" value="F:DNA binding"/>
    <property type="evidence" value="ECO:0007669"/>
    <property type="project" value="UniProtKB-KW"/>
</dbReference>
<dbReference type="EMBL" id="CP123388">
    <property type="protein sequence ID" value="XCC97537.1"/>
    <property type="molecule type" value="Genomic_DNA"/>
</dbReference>
<reference evidence="2" key="1">
    <citation type="submission" date="2023-02" db="EMBL/GenBank/DDBJ databases">
        <title>Description and genomic characterization of Salipiger bruguierae sp. nov., isolated from the sediment of mangrove plant Bruguiera sexangula.</title>
        <authorList>
            <person name="Long M."/>
        </authorList>
    </citation>
    <scope>NUCLEOTIDE SEQUENCE</scope>
    <source>
        <strain evidence="2">H15</strain>
        <plasmid evidence="2">unnamed3</plasmid>
    </source>
</reference>
<dbReference type="GO" id="GO:0006281">
    <property type="term" value="P:DNA repair"/>
    <property type="evidence" value="ECO:0007669"/>
    <property type="project" value="InterPro"/>
</dbReference>
<dbReference type="InterPro" id="IPR010996">
    <property type="entry name" value="HHH_MUS81"/>
</dbReference>
<dbReference type="PANTHER" id="PTHR11276:SF28">
    <property type="entry name" value="DNA POLYMERASE LAMBDA"/>
    <property type="match status" value="1"/>
</dbReference>
<keyword evidence="2" id="KW-0614">Plasmid</keyword>
<dbReference type="GO" id="GO:0003887">
    <property type="term" value="F:DNA-directed DNA polymerase activity"/>
    <property type="evidence" value="ECO:0007669"/>
    <property type="project" value="InterPro"/>
</dbReference>
<dbReference type="InterPro" id="IPR022312">
    <property type="entry name" value="DNA_pol_X"/>
</dbReference>
<proteinExistence type="predicted"/>
<organism evidence="2">
    <name type="scientific">Alloyangia sp. H15</name>
    <dbReference type="NCBI Taxonomy" id="3029062"/>
    <lineage>
        <taxon>Bacteria</taxon>
        <taxon>Pseudomonadati</taxon>
        <taxon>Pseudomonadota</taxon>
        <taxon>Alphaproteobacteria</taxon>
        <taxon>Rhodobacterales</taxon>
        <taxon>Roseobacteraceae</taxon>
        <taxon>Alloyangia</taxon>
    </lineage>
</organism>